<proteinExistence type="predicted"/>
<sequence>MRKYSLCIHHQQYLPHLSSFSDKELHTPVLPKHHPTHLEAALDDHALNRLDIDRFLIHTGFGGTQQTGGFARTGAQSGKPQRAIGYEDVFDNGALYRLDADRMLLDTKHQAPLQRAGHKPPVNSTKLFPIRSRSGKQVKGLPGIGSPGSFCVPTPFIPTPVFTVSKLRLKRVHTSL</sequence>
<evidence type="ECO:0000313" key="1">
    <source>
        <dbReference type="EMBL" id="KAF2817970.1"/>
    </source>
</evidence>
<organism evidence="1">
    <name type="scientific">Mytilinidion resinicola</name>
    <dbReference type="NCBI Taxonomy" id="574789"/>
    <lineage>
        <taxon>Eukaryota</taxon>
        <taxon>Fungi</taxon>
        <taxon>Dikarya</taxon>
        <taxon>Ascomycota</taxon>
        <taxon>Pezizomycotina</taxon>
        <taxon>Dothideomycetes</taxon>
        <taxon>Pleosporomycetidae</taxon>
        <taxon>Mytilinidiales</taxon>
        <taxon>Mytilinidiaceae</taxon>
        <taxon>Mytilinidion</taxon>
    </lineage>
</organism>
<reference evidence="3" key="2">
    <citation type="submission" date="2020-04" db="EMBL/GenBank/DDBJ databases">
        <authorList>
            <consortium name="NCBI Genome Project"/>
        </authorList>
    </citation>
    <scope>NUCLEOTIDE SEQUENCE</scope>
    <source>
        <strain evidence="3">CBS 304.34</strain>
    </source>
</reference>
<evidence type="ECO:0000313" key="2">
    <source>
        <dbReference type="Proteomes" id="UP000504636"/>
    </source>
</evidence>
<keyword evidence="2" id="KW-1185">Reference proteome</keyword>
<dbReference type="AlphaFoldDB" id="A0A6A6ZAC4"/>
<gene>
    <name evidence="1 3" type="ORF">BDZ99DRAFT_514191</name>
</gene>
<accession>A0A6A6ZAC4</accession>
<protein>
    <submittedName>
        <fullName evidence="1 3">Uncharacterized protein</fullName>
    </submittedName>
</protein>
<dbReference type="Proteomes" id="UP000504636">
    <property type="component" value="Unplaced"/>
</dbReference>
<name>A0A6A6ZAC4_9PEZI</name>
<dbReference type="EMBL" id="MU003692">
    <property type="protein sequence ID" value="KAF2817970.1"/>
    <property type="molecule type" value="Genomic_DNA"/>
</dbReference>
<evidence type="ECO:0000313" key="3">
    <source>
        <dbReference type="RefSeq" id="XP_033584934.1"/>
    </source>
</evidence>
<reference evidence="3" key="3">
    <citation type="submission" date="2025-04" db="UniProtKB">
        <authorList>
            <consortium name="RefSeq"/>
        </authorList>
    </citation>
    <scope>IDENTIFICATION</scope>
    <source>
        <strain evidence="3">CBS 304.34</strain>
    </source>
</reference>
<dbReference type="GeneID" id="54465740"/>
<dbReference type="RefSeq" id="XP_033584934.1">
    <property type="nucleotide sequence ID" value="XM_033724847.1"/>
</dbReference>
<reference evidence="1 3" key="1">
    <citation type="journal article" date="2020" name="Stud. Mycol.">
        <title>101 Dothideomycetes genomes: a test case for predicting lifestyles and emergence of pathogens.</title>
        <authorList>
            <person name="Haridas S."/>
            <person name="Albert R."/>
            <person name="Binder M."/>
            <person name="Bloem J."/>
            <person name="Labutti K."/>
            <person name="Salamov A."/>
            <person name="Andreopoulos B."/>
            <person name="Baker S."/>
            <person name="Barry K."/>
            <person name="Bills G."/>
            <person name="Bluhm B."/>
            <person name="Cannon C."/>
            <person name="Castanera R."/>
            <person name="Culley D."/>
            <person name="Daum C."/>
            <person name="Ezra D."/>
            <person name="Gonzalez J."/>
            <person name="Henrissat B."/>
            <person name="Kuo A."/>
            <person name="Liang C."/>
            <person name="Lipzen A."/>
            <person name="Lutzoni F."/>
            <person name="Magnuson J."/>
            <person name="Mondo S."/>
            <person name="Nolan M."/>
            <person name="Ohm R."/>
            <person name="Pangilinan J."/>
            <person name="Park H.-J."/>
            <person name="Ramirez L."/>
            <person name="Alfaro M."/>
            <person name="Sun H."/>
            <person name="Tritt A."/>
            <person name="Yoshinaga Y."/>
            <person name="Zwiers L.-H."/>
            <person name="Turgeon B."/>
            <person name="Goodwin S."/>
            <person name="Spatafora J."/>
            <person name="Crous P."/>
            <person name="Grigoriev I."/>
        </authorList>
    </citation>
    <scope>NUCLEOTIDE SEQUENCE</scope>
    <source>
        <strain evidence="1 3">CBS 304.34</strain>
    </source>
</reference>